<dbReference type="Pfam" id="PF04542">
    <property type="entry name" value="Sigma70_r2"/>
    <property type="match status" value="1"/>
</dbReference>
<dbReference type="InterPro" id="IPR032710">
    <property type="entry name" value="NTF2-like_dom_sf"/>
</dbReference>
<dbReference type="InterPro" id="IPR013324">
    <property type="entry name" value="RNA_pol_sigma_r3/r4-like"/>
</dbReference>
<feature type="domain" description="RNA polymerase sigma factor 70 region 4 type 2" evidence="8">
    <location>
        <begin position="102"/>
        <end position="153"/>
    </location>
</feature>
<keyword evidence="4" id="KW-0731">Sigma factor</keyword>
<keyword evidence="10" id="KW-1185">Reference proteome</keyword>
<dbReference type="InterPro" id="IPR013325">
    <property type="entry name" value="RNA_pol_sigma_r2"/>
</dbReference>
<dbReference type="Proteomes" id="UP001558353">
    <property type="component" value="Unassembled WGS sequence"/>
</dbReference>
<dbReference type="SUPFAM" id="SSF88659">
    <property type="entry name" value="Sigma3 and sigma4 domains of RNA polymerase sigma factors"/>
    <property type="match status" value="1"/>
</dbReference>
<reference evidence="9 10" key="1">
    <citation type="journal article" date="2024" name="Fungal Genet. Biol.">
        <title>The porcine skin microbiome exhibits broad fungal antagonism.</title>
        <authorList>
            <person name="De La Cruz K.F."/>
            <person name="Townsend E.C."/>
            <person name="Alex Cheong J.Z."/>
            <person name="Salamzade R."/>
            <person name="Liu A."/>
            <person name="Sandstrom S."/>
            <person name="Davila E."/>
            <person name="Huang L."/>
            <person name="Xu K.H."/>
            <person name="Wu S.Y."/>
            <person name="Meudt J.J."/>
            <person name="Shanmuganayagam D."/>
            <person name="Gibson A.L.F."/>
            <person name="Kalan L.R."/>
        </authorList>
    </citation>
    <scope>NUCLEOTIDE SEQUENCE [LARGE SCALE GENOMIC DNA]</scope>
    <source>
        <strain evidence="9 10">LK2569</strain>
    </source>
</reference>
<evidence type="ECO:0000256" key="1">
    <source>
        <dbReference type="ARBA" id="ARBA00010641"/>
    </source>
</evidence>
<evidence type="ECO:0000256" key="2">
    <source>
        <dbReference type="ARBA" id="ARBA00011344"/>
    </source>
</evidence>
<name>A0ABV3UXB8_9CORY</name>
<evidence type="ECO:0000313" key="10">
    <source>
        <dbReference type="Proteomes" id="UP001558353"/>
    </source>
</evidence>
<comment type="caution">
    <text evidence="9">The sequence shown here is derived from an EMBL/GenBank/DDBJ whole genome shotgun (WGS) entry which is preliminary data.</text>
</comment>
<dbReference type="InterPro" id="IPR052704">
    <property type="entry name" value="ECF_Sigma-70_Domain"/>
</dbReference>
<protein>
    <submittedName>
        <fullName evidence="9">Sigma-70 family RNA polymerase sigma factor</fullName>
    </submittedName>
</protein>
<dbReference type="InterPro" id="IPR007627">
    <property type="entry name" value="RNA_pol_sigma70_r2"/>
</dbReference>
<dbReference type="InterPro" id="IPR013249">
    <property type="entry name" value="RNA_pol_sigma70_r4_t2"/>
</dbReference>
<evidence type="ECO:0000256" key="5">
    <source>
        <dbReference type="ARBA" id="ARBA00023125"/>
    </source>
</evidence>
<dbReference type="NCBIfam" id="TIGR02937">
    <property type="entry name" value="sigma70-ECF"/>
    <property type="match status" value="1"/>
</dbReference>
<dbReference type="InterPro" id="IPR014284">
    <property type="entry name" value="RNA_pol_sigma-70_dom"/>
</dbReference>
<accession>A0ABV3UXB8</accession>
<evidence type="ECO:0000256" key="3">
    <source>
        <dbReference type="ARBA" id="ARBA00023015"/>
    </source>
</evidence>
<dbReference type="Gene3D" id="1.10.1740.10">
    <property type="match status" value="1"/>
</dbReference>
<dbReference type="PANTHER" id="PTHR30173">
    <property type="entry name" value="SIGMA 19 FACTOR"/>
    <property type="match status" value="1"/>
</dbReference>
<gene>
    <name evidence="9" type="ORF">VVR64_12370</name>
</gene>
<dbReference type="Gene3D" id="1.10.10.10">
    <property type="entry name" value="Winged helix-like DNA-binding domain superfamily/Winged helix DNA-binding domain"/>
    <property type="match status" value="1"/>
</dbReference>
<feature type="domain" description="RNA polymerase sigma-70 region 2" evidence="7">
    <location>
        <begin position="14"/>
        <end position="72"/>
    </location>
</feature>
<keyword evidence="5" id="KW-0238">DNA-binding</keyword>
<dbReference type="Pfam" id="PF08281">
    <property type="entry name" value="Sigma70_r4_2"/>
    <property type="match status" value="1"/>
</dbReference>
<evidence type="ECO:0000259" key="7">
    <source>
        <dbReference type="Pfam" id="PF04542"/>
    </source>
</evidence>
<evidence type="ECO:0000259" key="8">
    <source>
        <dbReference type="Pfam" id="PF08281"/>
    </source>
</evidence>
<dbReference type="RefSeq" id="WP_368523068.1">
    <property type="nucleotide sequence ID" value="NZ_JAYWMA010000029.1"/>
</dbReference>
<dbReference type="SUPFAM" id="SSF88946">
    <property type="entry name" value="Sigma2 domain of RNA polymerase sigma factors"/>
    <property type="match status" value="1"/>
</dbReference>
<dbReference type="InterPro" id="IPR036388">
    <property type="entry name" value="WH-like_DNA-bd_sf"/>
</dbReference>
<evidence type="ECO:0000313" key="9">
    <source>
        <dbReference type="EMBL" id="MEX3529842.1"/>
    </source>
</evidence>
<keyword evidence="3" id="KW-0805">Transcription regulation</keyword>
<proteinExistence type="inferred from homology"/>
<dbReference type="PANTHER" id="PTHR30173:SF43">
    <property type="entry name" value="ECF RNA POLYMERASE SIGMA FACTOR SIGI-RELATED"/>
    <property type="match status" value="1"/>
</dbReference>
<comment type="similarity">
    <text evidence="1">Belongs to the sigma-70 factor family. ECF subfamily.</text>
</comment>
<keyword evidence="6" id="KW-0804">Transcription</keyword>
<evidence type="ECO:0000256" key="4">
    <source>
        <dbReference type="ARBA" id="ARBA00023082"/>
    </source>
</evidence>
<dbReference type="SUPFAM" id="SSF54427">
    <property type="entry name" value="NTF2-like"/>
    <property type="match status" value="1"/>
</dbReference>
<sequence length="281" mass="30774">MESRRTPEPEVTGLYLAHHRRLTSVAFRILGQWQASEDVASEALLTLWENEPDDPGAWLTVVATHLALDVATSAEQRRTEYIGPWLPDLVASETEYAEVDSALVRLLQTLSPVDRALVVLADVAGYSSRELAAALELTPAAVRQRLSRSRAALKSAGQTTTAEPEVVRRLSGLLHRGDLQEFVGELSEGVVLWTDSGGLSKAARNPVVGRDRVSRFLGGLLRKYGVPAFSLEPGIGGPILVAQSTDMQRWIVLETDGQQITGIQVQQNPEKLRRRRNSPGQ</sequence>
<evidence type="ECO:0000256" key="6">
    <source>
        <dbReference type="ARBA" id="ARBA00023163"/>
    </source>
</evidence>
<comment type="subunit">
    <text evidence="2">Interacts transiently with the RNA polymerase catalytic core formed by RpoA, RpoB, RpoC and RpoZ (2 alpha, 1 beta, 1 beta' and 1 omega subunit) to form the RNA polymerase holoenzyme that can initiate transcription.</text>
</comment>
<organism evidence="9 10">
    <name type="scientific">Corynebacterium xerosis</name>
    <dbReference type="NCBI Taxonomy" id="1725"/>
    <lineage>
        <taxon>Bacteria</taxon>
        <taxon>Bacillati</taxon>
        <taxon>Actinomycetota</taxon>
        <taxon>Actinomycetes</taxon>
        <taxon>Mycobacteriales</taxon>
        <taxon>Corynebacteriaceae</taxon>
        <taxon>Corynebacterium</taxon>
    </lineage>
</organism>
<dbReference type="EMBL" id="JAYWMA010000029">
    <property type="protein sequence ID" value="MEX3529842.1"/>
    <property type="molecule type" value="Genomic_DNA"/>
</dbReference>